<feature type="region of interest" description="Disordered" evidence="1">
    <location>
        <begin position="65"/>
        <end position="109"/>
    </location>
</feature>
<keyword evidence="2" id="KW-0732">Signal</keyword>
<proteinExistence type="predicted"/>
<accession>A0A8J4U3N7</accession>
<gene>
    <name evidence="3" type="primary">aim34</name>
    <name evidence="3" type="ORF">DAT39_020047</name>
</gene>
<protein>
    <submittedName>
        <fullName evidence="3">Altered inheritance of mitochondria protein 34, mitochondrial</fullName>
    </submittedName>
</protein>
<dbReference type="Proteomes" id="UP000727407">
    <property type="component" value="Unassembled WGS sequence"/>
</dbReference>
<name>A0A8J4U3N7_CLAMG</name>
<dbReference type="AlphaFoldDB" id="A0A8J4U3N7"/>
<feature type="chain" id="PRO_5035290251" evidence="2">
    <location>
        <begin position="23"/>
        <end position="109"/>
    </location>
</feature>
<feature type="signal peptide" evidence="2">
    <location>
        <begin position="1"/>
        <end position="22"/>
    </location>
</feature>
<evidence type="ECO:0000256" key="1">
    <source>
        <dbReference type="SAM" id="MobiDB-lite"/>
    </source>
</evidence>
<keyword evidence="4" id="KW-1185">Reference proteome</keyword>
<comment type="caution">
    <text evidence="3">The sequence shown here is derived from an EMBL/GenBank/DDBJ whole genome shotgun (WGS) entry which is preliminary data.</text>
</comment>
<feature type="compositionally biased region" description="Polar residues" evidence="1">
    <location>
        <begin position="65"/>
        <end position="78"/>
    </location>
</feature>
<sequence>CVRLIRSLGVLTEILLFRLICSSQLNPASVRNLNSDVCLESRRTQDSREPDRWSLTLHSGQSRTRSLVSDSSFRTVENQIAGPPTGGSPSLCGTQKHLHHPASQLYSAE</sequence>
<evidence type="ECO:0000313" key="4">
    <source>
        <dbReference type="Proteomes" id="UP000727407"/>
    </source>
</evidence>
<evidence type="ECO:0000256" key="2">
    <source>
        <dbReference type="SAM" id="SignalP"/>
    </source>
</evidence>
<feature type="non-terminal residue" evidence="3">
    <location>
        <position position="109"/>
    </location>
</feature>
<organism evidence="3 4">
    <name type="scientific">Clarias magur</name>
    <name type="common">Asian catfish</name>
    <name type="synonym">Macropteronotus magur</name>
    <dbReference type="NCBI Taxonomy" id="1594786"/>
    <lineage>
        <taxon>Eukaryota</taxon>
        <taxon>Metazoa</taxon>
        <taxon>Chordata</taxon>
        <taxon>Craniata</taxon>
        <taxon>Vertebrata</taxon>
        <taxon>Euteleostomi</taxon>
        <taxon>Actinopterygii</taxon>
        <taxon>Neopterygii</taxon>
        <taxon>Teleostei</taxon>
        <taxon>Ostariophysi</taxon>
        <taxon>Siluriformes</taxon>
        <taxon>Clariidae</taxon>
        <taxon>Clarias</taxon>
    </lineage>
</organism>
<dbReference type="EMBL" id="QNUK01000704">
    <property type="protein sequence ID" value="KAF5890259.1"/>
    <property type="molecule type" value="Genomic_DNA"/>
</dbReference>
<evidence type="ECO:0000313" key="3">
    <source>
        <dbReference type="EMBL" id="KAF5890259.1"/>
    </source>
</evidence>
<reference evidence="3" key="1">
    <citation type="submission" date="2020-07" db="EMBL/GenBank/DDBJ databases">
        <title>Clarias magur genome sequencing, assembly and annotation.</title>
        <authorList>
            <person name="Kushwaha B."/>
            <person name="Kumar R."/>
            <person name="Das P."/>
            <person name="Joshi C.G."/>
            <person name="Kumar D."/>
            <person name="Nagpure N.S."/>
            <person name="Pandey M."/>
            <person name="Agarwal S."/>
            <person name="Srivastava S."/>
            <person name="Singh M."/>
            <person name="Sahoo L."/>
            <person name="Jayasankar P."/>
            <person name="Meher P.K."/>
            <person name="Koringa P.G."/>
            <person name="Iquebal M.A."/>
            <person name="Das S.P."/>
            <person name="Bit A."/>
            <person name="Patnaik S."/>
            <person name="Patel N."/>
            <person name="Shah T.M."/>
            <person name="Hinsu A."/>
            <person name="Jena J.K."/>
        </authorList>
    </citation>
    <scope>NUCLEOTIDE SEQUENCE</scope>
    <source>
        <strain evidence="3">CIFAMagur01</strain>
        <tissue evidence="3">Testis</tissue>
    </source>
</reference>